<keyword evidence="7" id="KW-1185">Reference proteome</keyword>
<dbReference type="InterPro" id="IPR001849">
    <property type="entry name" value="PH_domain"/>
</dbReference>
<dbReference type="EMBL" id="JARKIK010000013">
    <property type="protein sequence ID" value="KAK8747900.1"/>
    <property type="molecule type" value="Genomic_DNA"/>
</dbReference>
<feature type="region of interest" description="Disordered" evidence="3">
    <location>
        <begin position="355"/>
        <end position="425"/>
    </location>
</feature>
<name>A0AAW0XTP3_CHEQU</name>
<gene>
    <name evidence="6" type="ORF">OTU49_016220</name>
</gene>
<dbReference type="SUPFAM" id="SSF50044">
    <property type="entry name" value="SH3-domain"/>
    <property type="match status" value="1"/>
</dbReference>
<feature type="compositionally biased region" description="Low complexity" evidence="3">
    <location>
        <begin position="401"/>
        <end position="414"/>
    </location>
</feature>
<dbReference type="Gene3D" id="2.30.30.40">
    <property type="entry name" value="SH3 Domains"/>
    <property type="match status" value="1"/>
</dbReference>
<dbReference type="AlphaFoldDB" id="A0AAW0XTP3"/>
<dbReference type="Pfam" id="PF00169">
    <property type="entry name" value="PH"/>
    <property type="match status" value="1"/>
</dbReference>
<feature type="domain" description="PH" evidence="5">
    <location>
        <begin position="178"/>
        <end position="280"/>
    </location>
</feature>
<feature type="domain" description="SH3" evidence="4">
    <location>
        <begin position="842"/>
        <end position="901"/>
    </location>
</feature>
<accession>A0AAW0XTP3</accession>
<protein>
    <submittedName>
        <fullName evidence="6">Uncharacterized protein</fullName>
    </submittedName>
</protein>
<dbReference type="PROSITE" id="PS50003">
    <property type="entry name" value="PH_DOMAIN"/>
    <property type="match status" value="1"/>
</dbReference>
<organism evidence="6 7">
    <name type="scientific">Cherax quadricarinatus</name>
    <name type="common">Australian red claw crayfish</name>
    <dbReference type="NCBI Taxonomy" id="27406"/>
    <lineage>
        <taxon>Eukaryota</taxon>
        <taxon>Metazoa</taxon>
        <taxon>Ecdysozoa</taxon>
        <taxon>Arthropoda</taxon>
        <taxon>Crustacea</taxon>
        <taxon>Multicrustacea</taxon>
        <taxon>Malacostraca</taxon>
        <taxon>Eumalacostraca</taxon>
        <taxon>Eucarida</taxon>
        <taxon>Decapoda</taxon>
        <taxon>Pleocyemata</taxon>
        <taxon>Astacidea</taxon>
        <taxon>Parastacoidea</taxon>
        <taxon>Parastacidae</taxon>
        <taxon>Cherax</taxon>
    </lineage>
</organism>
<evidence type="ECO:0000256" key="2">
    <source>
        <dbReference type="PROSITE-ProRule" id="PRU00192"/>
    </source>
</evidence>
<dbReference type="SUPFAM" id="SSF50729">
    <property type="entry name" value="PH domain-like"/>
    <property type="match status" value="1"/>
</dbReference>
<evidence type="ECO:0000313" key="7">
    <source>
        <dbReference type="Proteomes" id="UP001445076"/>
    </source>
</evidence>
<feature type="compositionally biased region" description="Low complexity" evidence="3">
    <location>
        <begin position="81"/>
        <end position="98"/>
    </location>
</feature>
<dbReference type="Gene3D" id="2.30.29.30">
    <property type="entry name" value="Pleckstrin-homology domain (PH domain)/Phosphotyrosine-binding domain (PTB)"/>
    <property type="match status" value="1"/>
</dbReference>
<dbReference type="Pfam" id="PF00018">
    <property type="entry name" value="SH3_1"/>
    <property type="match status" value="1"/>
</dbReference>
<dbReference type="SMART" id="SM00233">
    <property type="entry name" value="PH"/>
    <property type="match status" value="1"/>
</dbReference>
<dbReference type="InterPro" id="IPR001452">
    <property type="entry name" value="SH3_domain"/>
</dbReference>
<comment type="caution">
    <text evidence="6">The sequence shown here is derived from an EMBL/GenBank/DDBJ whole genome shotgun (WGS) entry which is preliminary data.</text>
</comment>
<proteinExistence type="predicted"/>
<feature type="compositionally biased region" description="Polar residues" evidence="3">
    <location>
        <begin position="287"/>
        <end position="304"/>
    </location>
</feature>
<evidence type="ECO:0000259" key="4">
    <source>
        <dbReference type="PROSITE" id="PS50002"/>
    </source>
</evidence>
<keyword evidence="1 2" id="KW-0728">SH3 domain</keyword>
<dbReference type="SMART" id="SM00326">
    <property type="entry name" value="SH3"/>
    <property type="match status" value="1"/>
</dbReference>
<feature type="region of interest" description="Disordered" evidence="3">
    <location>
        <begin position="287"/>
        <end position="330"/>
    </location>
</feature>
<evidence type="ECO:0000259" key="5">
    <source>
        <dbReference type="PROSITE" id="PS50003"/>
    </source>
</evidence>
<evidence type="ECO:0000256" key="3">
    <source>
        <dbReference type="SAM" id="MobiDB-lite"/>
    </source>
</evidence>
<feature type="compositionally biased region" description="Acidic residues" evidence="3">
    <location>
        <begin position="799"/>
        <end position="814"/>
    </location>
</feature>
<feature type="region of interest" description="Disordered" evidence="3">
    <location>
        <begin position="77"/>
        <end position="106"/>
    </location>
</feature>
<reference evidence="6 7" key="1">
    <citation type="journal article" date="2024" name="BMC Genomics">
        <title>Genome assembly of redclaw crayfish (Cherax quadricarinatus) provides insights into its immune adaptation and hypoxia tolerance.</title>
        <authorList>
            <person name="Liu Z."/>
            <person name="Zheng J."/>
            <person name="Li H."/>
            <person name="Fang K."/>
            <person name="Wang S."/>
            <person name="He J."/>
            <person name="Zhou D."/>
            <person name="Weng S."/>
            <person name="Chi M."/>
            <person name="Gu Z."/>
            <person name="He J."/>
            <person name="Li F."/>
            <person name="Wang M."/>
        </authorList>
    </citation>
    <scope>NUCLEOTIDE SEQUENCE [LARGE SCALE GENOMIC DNA]</scope>
    <source>
        <strain evidence="6">ZL_2023a</strain>
    </source>
</reference>
<feature type="region of interest" description="Disordered" evidence="3">
    <location>
        <begin position="797"/>
        <end position="835"/>
    </location>
</feature>
<dbReference type="InterPro" id="IPR036028">
    <property type="entry name" value="SH3-like_dom_sf"/>
</dbReference>
<evidence type="ECO:0000256" key="1">
    <source>
        <dbReference type="ARBA" id="ARBA00022443"/>
    </source>
</evidence>
<feature type="compositionally biased region" description="Low complexity" evidence="3">
    <location>
        <begin position="376"/>
        <end position="394"/>
    </location>
</feature>
<evidence type="ECO:0000313" key="6">
    <source>
        <dbReference type="EMBL" id="KAK8747900.1"/>
    </source>
</evidence>
<dbReference type="InterPro" id="IPR011993">
    <property type="entry name" value="PH-like_dom_sf"/>
</dbReference>
<dbReference type="Proteomes" id="UP001445076">
    <property type="component" value="Unassembled WGS sequence"/>
</dbReference>
<dbReference type="PROSITE" id="PS50002">
    <property type="entry name" value="SH3"/>
    <property type="match status" value="1"/>
</dbReference>
<sequence>MILSKDLQEILEGVHYFLSEALPGEPLSGKLECLRRGLVLQLEALALSYPTLRIRTRSSASLPYLAMDQANLHIVQHRSESMSSGSSGSNSYSNSSSGDGLVMGQGRGGYDTLNRQHIFQDEDYEDFQDNKCMVSQRDSAVIEETLERSREDEEEKDDAEDVYMETVEAVAFSSIIATCDRHGILMKKTKGLLRNVKNYHCVAASGMLYLYNKETDERQRKTIDLTGYSARAATGEDIRDQRKKDAAFEIVGPGKKTHTFIARTARDKMDWLAAIDRSIKYGRIRSQTSSNSLAEGVGNNNNNRGDTDKQNNEIILPPKAPPPQQSVHRTDTKPIDEYYYYHDVVSDATDEVYEEVDPESLVVGSSETLPPPPPQLLLNPQSSQLPDYDPVYPDDFPHPPSLATLPSTPSLGRRPPGRPPLPNFLQDHLNKQVVRPLPDAPSESSEGADDPIGIYCEIEEDVLEAGRENFLKALDSERENNKMEAINFGNSDKESVFSDDIPHQKTSEMPSLPARSSSNSLVGFLSDEIFMNISEFSPSHNLNKYPQRSSNPVMPPKLPPKGIPLPSVADDDSEYKVPIVSNIDAEYQIPPPNPVPTDAEETAKVETVHEISGPIPTSSQMYQVPPSQTIVSIKPNKNERKNSIIEEHSKPLSSFLSGQEDPYPRNTLKVLTNRFEKIDNIQESDGAKNVQQLGQGTSVKDMIARINKNKSLSEKADQSKSREELVVPDVTVDEKVDGATLKFEPSPENTSSMRVSEQKLIKPVLPPRPHNLLNGATITQKNMPPIEEIQNTDSKIENDDAFDDDHYETPDDNSFDSSSQQDSEDTDQGKDTVAPWRLKPEKIGDWYVAKFAFIATIDQALSFNRGDVMQIHDTTGSSGWWKATLKGRSGLVPREYLKKKD</sequence>